<geneLocation type="plasmid" evidence="2 4">
    <name>CFBP498_p224</name>
</geneLocation>
<evidence type="ECO:0000256" key="1">
    <source>
        <dbReference type="ARBA" id="ARBA00023172"/>
    </source>
</evidence>
<evidence type="ECO:0000313" key="3">
    <source>
        <dbReference type="EMBL" id="MDV7248566.1"/>
    </source>
</evidence>
<dbReference type="Proteomes" id="UP000515406">
    <property type="component" value="Plasmid CFBP498_p224"/>
</dbReference>
<sequence length="568" mass="64289">MRVTAFSELPELSVKTNRSGSIAWDYRVFTCHGMSSVRKQTADKMLNNPIQVRSFRAARLPLVLSLRDCAEAQYDESSSYRTFVSNYQTLRGFYTYCDAHGLDPTIANVIDIFIAWAEDVRNSRKPISHYSSATRLVKMLSESTDIDGNLFRIPARLVKPPRRSSGSRHDKQDLEKTFQFGKLMRVIADLLTTETITGPLPLKLDFGKKSLELWSGIPSDDILRASYVAKGRPDQKWQPDQCRVRKLAAGPLAARRTLINLRIEAELAIFLAQTGMNLAQAFNLSVLRFRYRTREGGFLVKGVYKARRGGEVAFEIFNGYRQHFDRYLNWRNSVAEPDDGRLFPFAVRPGDPHRQEHHCNGLRRLCRQAELTYIGARELRCTRINYFLRRSEDLQLTAAVAQHSVGVLMGYQRPHHQRATVEITGFWNELGSSLLSAGPGTCSGSPQPMPARLGQPVPDCRSAAGCLFCLDHRDEMSLDYAWSLVTYRYLKSLELAAYPPIRQASPEPTTPRIVITAISEKLNQMRIQGGHGPKLVQEAEDRVMEGDFHPRWSDIINAAEPSHDATNL</sequence>
<evidence type="ECO:0000313" key="4">
    <source>
        <dbReference type="Proteomes" id="UP000515406"/>
    </source>
</evidence>
<dbReference type="Proteomes" id="UP001187425">
    <property type="component" value="Unassembled WGS sequence"/>
</dbReference>
<dbReference type="GO" id="GO:0015074">
    <property type="term" value="P:DNA integration"/>
    <property type="evidence" value="ECO:0007669"/>
    <property type="project" value="InterPro"/>
</dbReference>
<dbReference type="GO" id="GO:0003677">
    <property type="term" value="F:DNA binding"/>
    <property type="evidence" value="ECO:0007669"/>
    <property type="project" value="InterPro"/>
</dbReference>
<dbReference type="EMBL" id="LR828258">
    <property type="protein sequence ID" value="CAD0363701.1"/>
    <property type="molecule type" value="Genomic_DNA"/>
</dbReference>
<reference evidence="3 5" key="2">
    <citation type="submission" date="2023-10" db="EMBL/GenBank/DDBJ databases">
        <title>A new tool for lettuce pathogen research.</title>
        <authorList>
            <person name="Horton K.N."/>
            <person name="Cseke L.J."/>
            <person name="Badiwe M."/>
            <person name="Tesfaye D."/>
            <person name="Klein A."/>
            <person name="Su J."/>
            <person name="Potnis N."/>
            <person name="Gassmann W."/>
        </authorList>
    </citation>
    <scope>NUCLEOTIDE SEQUENCE [LARGE SCALE GENOMIC DNA]</scope>
    <source>
        <strain evidence="3 5">JSKH1901</strain>
    </source>
</reference>
<organism evidence="2 4">
    <name type="scientific">Xanthomonas hortorum pv. vitians</name>
    <dbReference type="NCBI Taxonomy" id="83224"/>
    <lineage>
        <taxon>Bacteria</taxon>
        <taxon>Pseudomonadati</taxon>
        <taxon>Pseudomonadota</taxon>
        <taxon>Gammaproteobacteria</taxon>
        <taxon>Lysobacterales</taxon>
        <taxon>Lysobacteraceae</taxon>
        <taxon>Xanthomonas</taxon>
    </lineage>
</organism>
<accession>A0A6V7FJF8</accession>
<dbReference type="EMBL" id="JAWMQI010000027">
    <property type="protein sequence ID" value="MDV7248566.1"/>
    <property type="molecule type" value="Genomic_DNA"/>
</dbReference>
<dbReference type="EMBL" id="LR828258">
    <property type="protein sequence ID" value="CAD0363703.1"/>
    <property type="molecule type" value="Genomic_DNA"/>
</dbReference>
<keyword evidence="1" id="KW-0233">DNA recombination</keyword>
<dbReference type="Gene3D" id="1.10.443.10">
    <property type="entry name" value="Intergrase catalytic core"/>
    <property type="match status" value="1"/>
</dbReference>
<dbReference type="RefSeq" id="WP_180313946.1">
    <property type="nucleotide sequence ID" value="NZ_JAVTRY010000034.1"/>
</dbReference>
<reference evidence="2 4" key="1">
    <citation type="submission" date="2020-07" db="EMBL/GenBank/DDBJ databases">
        <authorList>
            <person name="Pothier F. J."/>
        </authorList>
    </citation>
    <scope>NUCLEOTIDE SEQUENCE [LARGE SCALE GENOMIC DNA]</scope>
    <source>
        <strain evidence="2 4">CFBP 498</strain>
        <plasmid evidence="2 4">CFBP498_p224</plasmid>
    </source>
</reference>
<dbReference type="AlphaFoldDB" id="A0A6V7FJF8"/>
<dbReference type="InterPro" id="IPR013762">
    <property type="entry name" value="Integrase-like_cat_sf"/>
</dbReference>
<evidence type="ECO:0000313" key="2">
    <source>
        <dbReference type="EMBL" id="CAD0363701.1"/>
    </source>
</evidence>
<evidence type="ECO:0000313" key="5">
    <source>
        <dbReference type="Proteomes" id="UP001187425"/>
    </source>
</evidence>
<proteinExistence type="predicted"/>
<evidence type="ECO:0008006" key="6">
    <source>
        <dbReference type="Google" id="ProtNLM"/>
    </source>
</evidence>
<dbReference type="SUPFAM" id="SSF56349">
    <property type="entry name" value="DNA breaking-rejoining enzymes"/>
    <property type="match status" value="1"/>
</dbReference>
<name>A0A6V7FJF8_9XANT</name>
<dbReference type="InterPro" id="IPR011010">
    <property type="entry name" value="DNA_brk_join_enz"/>
</dbReference>
<protein>
    <recommendedName>
        <fullName evidence="6">Integrase</fullName>
    </recommendedName>
</protein>
<gene>
    <name evidence="2" type="ORF">CFBP498_49240</name>
    <name evidence="3" type="ORF">R4K57_09130</name>
</gene>
<dbReference type="GO" id="GO:0006310">
    <property type="term" value="P:DNA recombination"/>
    <property type="evidence" value="ECO:0007669"/>
    <property type="project" value="UniProtKB-KW"/>
</dbReference>
<keyword evidence="4" id="KW-1185">Reference proteome</keyword>
<keyword evidence="2" id="KW-0614">Plasmid</keyword>